<protein>
    <submittedName>
        <fullName evidence="4">Uncharacterized protein</fullName>
    </submittedName>
</protein>
<keyword evidence="5" id="KW-1185">Reference proteome</keyword>
<dbReference type="InterPro" id="IPR003690">
    <property type="entry name" value="MTERF"/>
</dbReference>
<keyword evidence="2" id="KW-0806">Transcription termination</keyword>
<evidence type="ECO:0000256" key="3">
    <source>
        <dbReference type="ARBA" id="ARBA00022946"/>
    </source>
</evidence>
<evidence type="ECO:0000256" key="1">
    <source>
        <dbReference type="ARBA" id="ARBA00007692"/>
    </source>
</evidence>
<dbReference type="SMART" id="SM00733">
    <property type="entry name" value="Mterf"/>
    <property type="match status" value="4"/>
</dbReference>
<dbReference type="AlphaFoldDB" id="A0AAN7LM60"/>
<reference evidence="4 5" key="1">
    <citation type="journal article" date="2023" name="Hortic Res">
        <title>Pangenome of water caltrop reveals structural variations and asymmetric subgenome divergence after allopolyploidization.</title>
        <authorList>
            <person name="Zhang X."/>
            <person name="Chen Y."/>
            <person name="Wang L."/>
            <person name="Yuan Y."/>
            <person name="Fang M."/>
            <person name="Shi L."/>
            <person name="Lu R."/>
            <person name="Comes H.P."/>
            <person name="Ma Y."/>
            <person name="Chen Y."/>
            <person name="Huang G."/>
            <person name="Zhou Y."/>
            <person name="Zheng Z."/>
            <person name="Qiu Y."/>
        </authorList>
    </citation>
    <scope>NUCLEOTIDE SEQUENCE [LARGE SCALE GENOMIC DNA]</scope>
    <source>
        <strain evidence="4">F231</strain>
    </source>
</reference>
<dbReference type="InterPro" id="IPR038538">
    <property type="entry name" value="MTERF_sf"/>
</dbReference>
<dbReference type="PANTHER" id="PTHR13068:SF236">
    <property type="entry name" value="OS02G0749800 PROTEIN"/>
    <property type="match status" value="1"/>
</dbReference>
<dbReference type="Pfam" id="PF02536">
    <property type="entry name" value="mTERF"/>
    <property type="match status" value="2"/>
</dbReference>
<evidence type="ECO:0000313" key="4">
    <source>
        <dbReference type="EMBL" id="KAK4783550.1"/>
    </source>
</evidence>
<sequence>MFRYLLATVTLGRSSFPYSTSSASMISSSTVAYLTNSCGLTPEKATSLSKLIEVRGAENAGSMFELLRSYGFTHNQLGELVSRYPCYLLADAETNLKPKMQYMVSMGISRDDLPQVLSNKWILSRNLKKHIVPTFEFLKENIPSYGDLVVAIRRSAQLLRSKAREYMMLNMATLRAHGVPEKMIVKLMTKWSTSLMLKRDTFEEEVKRLLEYGFQPTSLNFVLGLSALATQSKMNWKKKRELFRLFGWSDEEFVSAFKVQPMMMVTSEAKLRQMMEFFVGRLGLEPSQVAKCPNLFLVSLKKRVIPRCSVLQVLLSNGLIGRSDVRIITALNSNSAHFTVKYLAPFQGVVPDLLEAYKGNVEFKGFSDELLEPWNNHR</sequence>
<keyword evidence="2" id="KW-0804">Transcription</keyword>
<dbReference type="FunFam" id="1.25.70.10:FF:000001">
    <property type="entry name" value="Mitochondrial transcription termination factor-like"/>
    <property type="match status" value="1"/>
</dbReference>
<evidence type="ECO:0000256" key="2">
    <source>
        <dbReference type="ARBA" id="ARBA00022472"/>
    </source>
</evidence>
<accession>A0AAN7LM60</accession>
<dbReference type="PANTHER" id="PTHR13068">
    <property type="entry name" value="CGI-12 PROTEIN-RELATED"/>
    <property type="match status" value="1"/>
</dbReference>
<dbReference type="Gene3D" id="1.25.70.10">
    <property type="entry name" value="Transcription termination factor 3, mitochondrial"/>
    <property type="match status" value="1"/>
</dbReference>
<evidence type="ECO:0000313" key="5">
    <source>
        <dbReference type="Proteomes" id="UP001346149"/>
    </source>
</evidence>
<name>A0AAN7LM60_TRANT</name>
<organism evidence="4 5">
    <name type="scientific">Trapa natans</name>
    <name type="common">Water chestnut</name>
    <dbReference type="NCBI Taxonomy" id="22666"/>
    <lineage>
        <taxon>Eukaryota</taxon>
        <taxon>Viridiplantae</taxon>
        <taxon>Streptophyta</taxon>
        <taxon>Embryophyta</taxon>
        <taxon>Tracheophyta</taxon>
        <taxon>Spermatophyta</taxon>
        <taxon>Magnoliopsida</taxon>
        <taxon>eudicotyledons</taxon>
        <taxon>Gunneridae</taxon>
        <taxon>Pentapetalae</taxon>
        <taxon>rosids</taxon>
        <taxon>malvids</taxon>
        <taxon>Myrtales</taxon>
        <taxon>Lythraceae</taxon>
        <taxon>Trapa</taxon>
    </lineage>
</organism>
<dbReference type="EMBL" id="JAXQNO010000015">
    <property type="protein sequence ID" value="KAK4783550.1"/>
    <property type="molecule type" value="Genomic_DNA"/>
</dbReference>
<gene>
    <name evidence="4" type="ORF">SAY86_007924</name>
</gene>
<dbReference type="GO" id="GO:0006353">
    <property type="term" value="P:DNA-templated transcription termination"/>
    <property type="evidence" value="ECO:0007669"/>
    <property type="project" value="UniProtKB-KW"/>
</dbReference>
<proteinExistence type="inferred from homology"/>
<dbReference type="GO" id="GO:0003676">
    <property type="term" value="F:nucleic acid binding"/>
    <property type="evidence" value="ECO:0007669"/>
    <property type="project" value="InterPro"/>
</dbReference>
<keyword evidence="3" id="KW-0809">Transit peptide</keyword>
<comment type="similarity">
    <text evidence="1">Belongs to the mTERF family.</text>
</comment>
<comment type="caution">
    <text evidence="4">The sequence shown here is derived from an EMBL/GenBank/DDBJ whole genome shotgun (WGS) entry which is preliminary data.</text>
</comment>
<dbReference type="Proteomes" id="UP001346149">
    <property type="component" value="Unassembled WGS sequence"/>
</dbReference>
<keyword evidence="2" id="KW-0805">Transcription regulation</keyword>